<evidence type="ECO:0000313" key="3">
    <source>
        <dbReference type="Proteomes" id="UP000720189"/>
    </source>
</evidence>
<dbReference type="Proteomes" id="UP000720189">
    <property type="component" value="Unassembled WGS sequence"/>
</dbReference>
<dbReference type="Gene3D" id="3.30.710.10">
    <property type="entry name" value="Potassium Channel Kv1.1, Chain A"/>
    <property type="match status" value="1"/>
</dbReference>
<sequence>MALQSHAFLFSLVGSGEYMIVCPQSPVLTAALSGGFQKATSKIITVNEFHIRKYQLCSKREHKSSSDDGHNQDNTDHMSHETVEDLLSHLRVNAIADYYNIQNLAQLANSQIRVILEKGQMLIDPDVCSIIASAAATCVEELSELQAFQEVELKHNLSMEILRAYDEARMKTSFIEQIDKYMDLLKQTYGCCHCAKGFGCYFEKKCLEGHSSLCPTLQTMSLSAHISFVRRSANIEELHSKDS</sequence>
<dbReference type="AlphaFoldDB" id="A0A9P9GY41"/>
<reference evidence="2" key="1">
    <citation type="journal article" date="2021" name="Nat. Commun.">
        <title>Genetic determinants of endophytism in the Arabidopsis root mycobiome.</title>
        <authorList>
            <person name="Mesny F."/>
            <person name="Miyauchi S."/>
            <person name="Thiergart T."/>
            <person name="Pickel B."/>
            <person name="Atanasova L."/>
            <person name="Karlsson M."/>
            <person name="Huettel B."/>
            <person name="Barry K.W."/>
            <person name="Haridas S."/>
            <person name="Chen C."/>
            <person name="Bauer D."/>
            <person name="Andreopoulos W."/>
            <person name="Pangilinan J."/>
            <person name="LaButti K."/>
            <person name="Riley R."/>
            <person name="Lipzen A."/>
            <person name="Clum A."/>
            <person name="Drula E."/>
            <person name="Henrissat B."/>
            <person name="Kohler A."/>
            <person name="Grigoriev I.V."/>
            <person name="Martin F.M."/>
            <person name="Hacquard S."/>
        </authorList>
    </citation>
    <scope>NUCLEOTIDE SEQUENCE</scope>
    <source>
        <strain evidence="2">MPI-CAGE-AT-0023</strain>
    </source>
</reference>
<dbReference type="EMBL" id="JAGMUX010000010">
    <property type="protein sequence ID" value="KAH7247525.1"/>
    <property type="molecule type" value="Genomic_DNA"/>
</dbReference>
<organism evidence="2 3">
    <name type="scientific">Fusarium redolens</name>
    <dbReference type="NCBI Taxonomy" id="48865"/>
    <lineage>
        <taxon>Eukaryota</taxon>
        <taxon>Fungi</taxon>
        <taxon>Dikarya</taxon>
        <taxon>Ascomycota</taxon>
        <taxon>Pezizomycotina</taxon>
        <taxon>Sordariomycetes</taxon>
        <taxon>Hypocreomycetidae</taxon>
        <taxon>Hypocreales</taxon>
        <taxon>Nectriaceae</taxon>
        <taxon>Fusarium</taxon>
        <taxon>Fusarium redolens species complex</taxon>
    </lineage>
</organism>
<feature type="compositionally biased region" description="Basic and acidic residues" evidence="1">
    <location>
        <begin position="63"/>
        <end position="80"/>
    </location>
</feature>
<dbReference type="RefSeq" id="XP_046048108.1">
    <property type="nucleotide sequence ID" value="XM_046195756.1"/>
</dbReference>
<gene>
    <name evidence="2" type="ORF">BKA55DRAFT_595139</name>
</gene>
<feature type="region of interest" description="Disordered" evidence="1">
    <location>
        <begin position="60"/>
        <end position="80"/>
    </location>
</feature>
<dbReference type="OrthoDB" id="1022638at2759"/>
<dbReference type="GeneID" id="70225710"/>
<protein>
    <submittedName>
        <fullName evidence="2">Uncharacterized protein</fullName>
    </submittedName>
</protein>
<evidence type="ECO:0000313" key="2">
    <source>
        <dbReference type="EMBL" id="KAH7247525.1"/>
    </source>
</evidence>
<keyword evidence="3" id="KW-1185">Reference proteome</keyword>
<name>A0A9P9GY41_FUSRE</name>
<evidence type="ECO:0000256" key="1">
    <source>
        <dbReference type="SAM" id="MobiDB-lite"/>
    </source>
</evidence>
<accession>A0A9P9GY41</accession>
<dbReference type="InterPro" id="IPR011333">
    <property type="entry name" value="SKP1/BTB/POZ_sf"/>
</dbReference>
<proteinExistence type="predicted"/>
<comment type="caution">
    <text evidence="2">The sequence shown here is derived from an EMBL/GenBank/DDBJ whole genome shotgun (WGS) entry which is preliminary data.</text>
</comment>